<dbReference type="AlphaFoldDB" id="A0AAW4PIC1"/>
<dbReference type="Pfam" id="PF13416">
    <property type="entry name" value="SBP_bac_8"/>
    <property type="match status" value="1"/>
</dbReference>
<gene>
    <name evidence="2" type="ORF">EGH23_18905</name>
</gene>
<name>A0AAW4PIC1_9EURY</name>
<sequence length="466" mass="49836">MAGSNNGKLRKSRRKFLTAAGTTGSIFLAGCGGDGGSGDGSSGNGGNGSGSTDGGDGSSGGTLEMNIFSGQLSSDNLEAFHQYVSEWESESGWSVNVTETAQAANVTQTERSRFEAGNPFDVMTVMGVAAFNFAANDYLASLDSFLEDSSISSDDFAETDLIQSILNAEGPFNGTVQVIPMMIGHWGALYYHAGHVEQAGYDPMSPQDYFGSPEGMLNVARDIKEEVGIRPLGFSGADHIHTGLQFYSNAWSRGDLNSTVVDGKPQYTADEFIGAAEMYETMSSENLMPQGTLSNNAINSRNLMIEGQTSMYLVGSWESAIIKEESDIEFGITYVPTLGNASPSGFGGSPTWGIAKSISDERKRQSWSLLEYLMTAERQAKWSGLVPSLSTAWDAYFEGYTDGLDRDVGQVFQDQISNSGWPYLSANVGTLNSITQSAVQNIISGKMSAQKAMEQANQQANQQAIE</sequence>
<dbReference type="InterPro" id="IPR006059">
    <property type="entry name" value="SBP"/>
</dbReference>
<keyword evidence="3" id="KW-1185">Reference proteome</keyword>
<accession>A0AAW4PIC1</accession>
<dbReference type="PANTHER" id="PTHR43649:SF12">
    <property type="entry name" value="DIACETYLCHITOBIOSE BINDING PROTEIN DASA"/>
    <property type="match status" value="1"/>
</dbReference>
<feature type="compositionally biased region" description="Gly residues" evidence="1">
    <location>
        <begin position="37"/>
        <end position="60"/>
    </location>
</feature>
<dbReference type="Gene3D" id="3.40.190.10">
    <property type="entry name" value="Periplasmic binding protein-like II"/>
    <property type="match status" value="1"/>
</dbReference>
<protein>
    <submittedName>
        <fullName evidence="2">Extracellular solute-binding protein</fullName>
    </submittedName>
</protein>
<evidence type="ECO:0000313" key="2">
    <source>
        <dbReference type="EMBL" id="MBX0296952.1"/>
    </source>
</evidence>
<dbReference type="PANTHER" id="PTHR43649">
    <property type="entry name" value="ARABINOSE-BINDING PROTEIN-RELATED"/>
    <property type="match status" value="1"/>
</dbReference>
<dbReference type="InterPro" id="IPR050490">
    <property type="entry name" value="Bact_solute-bd_prot1"/>
</dbReference>
<dbReference type="Proteomes" id="UP001430455">
    <property type="component" value="Unassembled WGS sequence"/>
</dbReference>
<dbReference type="SUPFAM" id="SSF53850">
    <property type="entry name" value="Periplasmic binding protein-like II"/>
    <property type="match status" value="1"/>
</dbReference>
<comment type="caution">
    <text evidence="2">The sequence shown here is derived from an EMBL/GenBank/DDBJ whole genome shotgun (WGS) entry which is preliminary data.</text>
</comment>
<reference evidence="2 3" key="1">
    <citation type="submission" date="2021-06" db="EMBL/GenBank/DDBJ databases">
        <title>Halomicroarcula sp. a new haloarchaeum isolated from saline soil.</title>
        <authorList>
            <person name="Duran-Viseras A."/>
            <person name="Sanchez-Porro C."/>
            <person name="Ventosa A."/>
        </authorList>
    </citation>
    <scope>NUCLEOTIDE SEQUENCE [LARGE SCALE GENOMIC DNA]</scope>
    <source>
        <strain evidence="2 3">F27</strain>
    </source>
</reference>
<dbReference type="RefSeq" id="WP_220581544.1">
    <property type="nucleotide sequence ID" value="NZ_RKLT01000012.1"/>
</dbReference>
<feature type="region of interest" description="Disordered" evidence="1">
    <location>
        <begin position="37"/>
        <end position="65"/>
    </location>
</feature>
<evidence type="ECO:0000313" key="3">
    <source>
        <dbReference type="Proteomes" id="UP001430455"/>
    </source>
</evidence>
<proteinExistence type="predicted"/>
<evidence type="ECO:0000256" key="1">
    <source>
        <dbReference type="SAM" id="MobiDB-lite"/>
    </source>
</evidence>
<dbReference type="EMBL" id="RKLT01000012">
    <property type="protein sequence ID" value="MBX0296952.1"/>
    <property type="molecule type" value="Genomic_DNA"/>
</dbReference>
<organism evidence="2 3">
    <name type="scientific">Haloarcula nitratireducens</name>
    <dbReference type="NCBI Taxonomy" id="2487749"/>
    <lineage>
        <taxon>Archaea</taxon>
        <taxon>Methanobacteriati</taxon>
        <taxon>Methanobacteriota</taxon>
        <taxon>Stenosarchaea group</taxon>
        <taxon>Halobacteria</taxon>
        <taxon>Halobacteriales</taxon>
        <taxon>Haloarculaceae</taxon>
        <taxon>Haloarcula</taxon>
    </lineage>
</organism>